<dbReference type="PANTHER" id="PTHR13151:SF2">
    <property type="entry name" value="COREPRESSOR INTERACTING WITH RBPJ 1"/>
    <property type="match status" value="1"/>
</dbReference>
<feature type="compositionally biased region" description="Basic residues" evidence="1">
    <location>
        <begin position="258"/>
        <end position="273"/>
    </location>
</feature>
<keyword evidence="3" id="KW-1185">Reference proteome</keyword>
<feature type="domain" description="CBF1-interacting co-repressor CIR N-terminal" evidence="2">
    <location>
        <begin position="13"/>
        <end position="49"/>
    </location>
</feature>
<dbReference type="InterPro" id="IPR040014">
    <property type="entry name" value="CIR1"/>
</dbReference>
<dbReference type="Proteomes" id="UP000694941">
    <property type="component" value="Unplaced"/>
</dbReference>
<dbReference type="RefSeq" id="XP_013782480.1">
    <property type="nucleotide sequence ID" value="XM_013927026.2"/>
</dbReference>
<feature type="region of interest" description="Disordered" evidence="1">
    <location>
        <begin position="26"/>
        <end position="45"/>
    </location>
</feature>
<feature type="compositionally biased region" description="Basic and acidic residues" evidence="1">
    <location>
        <begin position="30"/>
        <end position="45"/>
    </location>
</feature>
<dbReference type="Pfam" id="PF10197">
    <property type="entry name" value="Cir_N"/>
    <property type="match status" value="1"/>
</dbReference>
<organism evidence="3 4">
    <name type="scientific">Limulus polyphemus</name>
    <name type="common">Atlantic horseshoe crab</name>
    <dbReference type="NCBI Taxonomy" id="6850"/>
    <lineage>
        <taxon>Eukaryota</taxon>
        <taxon>Metazoa</taxon>
        <taxon>Ecdysozoa</taxon>
        <taxon>Arthropoda</taxon>
        <taxon>Chelicerata</taxon>
        <taxon>Merostomata</taxon>
        <taxon>Xiphosura</taxon>
        <taxon>Limulidae</taxon>
        <taxon>Limulus</taxon>
    </lineage>
</organism>
<evidence type="ECO:0000313" key="4">
    <source>
        <dbReference type="RefSeq" id="XP_013782480.1"/>
    </source>
</evidence>
<feature type="compositionally biased region" description="Basic residues" evidence="1">
    <location>
        <begin position="234"/>
        <end position="245"/>
    </location>
</feature>
<evidence type="ECO:0000256" key="1">
    <source>
        <dbReference type="SAM" id="MobiDB-lite"/>
    </source>
</evidence>
<gene>
    <name evidence="4" type="primary">LOC106466723</name>
</gene>
<name>A0ABM1BI59_LIMPO</name>
<dbReference type="InterPro" id="IPR019339">
    <property type="entry name" value="CIR_N_dom"/>
</dbReference>
<sequence length="324" mass="38170">MGKGYNNYMCKKPFHPGSKANIKRTWMAEQRTENEKKKQDDLRQQYEKEQDLYNNRALISKESKEKLALNFMYEAPPGAKRERQKEDDEPEYKFEWQRKYNAPREDFAKDNAEIRDQPFGIPVRNVRCIKCHKWGHINTDKECPLFNKASTSSLPTTQMDPLELMRQMRDEGYSLKQNILGHRMDPSQSNQQMLESEDEEDPEVAFLKTLSTKQKKKLLRKLNKLAEKHEQEKKKKKSKKKKSHKKLSDCSDSDVSCKAKKKKKKKSKKKSHHYTSSSSSSTDNEDEVKSFSSSNSDVTTKKRKRKSDHHKEETNKRHKVQKGH</sequence>
<dbReference type="SMART" id="SM01083">
    <property type="entry name" value="Cir_N"/>
    <property type="match status" value="1"/>
</dbReference>
<feature type="region of interest" description="Disordered" evidence="1">
    <location>
        <begin position="226"/>
        <end position="324"/>
    </location>
</feature>
<reference evidence="4" key="1">
    <citation type="submission" date="2025-08" db="UniProtKB">
        <authorList>
            <consortium name="RefSeq"/>
        </authorList>
    </citation>
    <scope>IDENTIFICATION</scope>
    <source>
        <tissue evidence="4">Muscle</tissue>
    </source>
</reference>
<feature type="region of interest" description="Disordered" evidence="1">
    <location>
        <begin position="183"/>
        <end position="202"/>
    </location>
</feature>
<evidence type="ECO:0000313" key="3">
    <source>
        <dbReference type="Proteomes" id="UP000694941"/>
    </source>
</evidence>
<dbReference type="PANTHER" id="PTHR13151">
    <property type="entry name" value="CBF1 INTERACTING COREPRESSOR CIR"/>
    <property type="match status" value="1"/>
</dbReference>
<evidence type="ECO:0000259" key="2">
    <source>
        <dbReference type="SMART" id="SM01083"/>
    </source>
</evidence>
<accession>A0ABM1BI59</accession>
<proteinExistence type="predicted"/>
<dbReference type="GeneID" id="106466723"/>
<protein>
    <submittedName>
        <fullName evidence="4">Corepressor interacting with RBPJ 1-like isoform X1</fullName>
    </submittedName>
</protein>